<dbReference type="EMBL" id="MAAO01000016">
    <property type="protein sequence ID" value="OUR92923.1"/>
    <property type="molecule type" value="Genomic_DNA"/>
</dbReference>
<feature type="chain" id="PRO_5012712091" description="phospholipase D" evidence="7">
    <location>
        <begin position="19"/>
        <end position="478"/>
    </location>
</feature>
<comment type="similarity">
    <text evidence="2">Belongs to the phospholipase D family.</text>
</comment>
<keyword evidence="7" id="KW-0732">Signal</keyword>
<dbReference type="EC" id="3.1.4.4" evidence="3"/>
<dbReference type="InterPro" id="IPR001736">
    <property type="entry name" value="PLipase_D/transphosphatidylase"/>
</dbReference>
<dbReference type="Gene3D" id="3.30.870.10">
    <property type="entry name" value="Endonuclease Chain A"/>
    <property type="match status" value="2"/>
</dbReference>
<feature type="signal peptide" evidence="7">
    <location>
        <begin position="1"/>
        <end position="18"/>
    </location>
</feature>
<dbReference type="Pfam" id="PF13091">
    <property type="entry name" value="PLDc_2"/>
    <property type="match status" value="2"/>
</dbReference>
<accession>A0A1Y5F7R6</accession>
<dbReference type="AlphaFoldDB" id="A0A1Y5F7R6"/>
<comment type="caution">
    <text evidence="9">The sequence shown here is derived from an EMBL/GenBank/DDBJ whole genome shotgun (WGS) entry which is preliminary data.</text>
</comment>
<dbReference type="GO" id="GO:0016891">
    <property type="term" value="F:RNA endonuclease activity producing 5'-phosphomonoesters, hydrolytic mechanism"/>
    <property type="evidence" value="ECO:0007669"/>
    <property type="project" value="TreeGrafter"/>
</dbReference>
<dbReference type="PROSITE" id="PS50035">
    <property type="entry name" value="PLD"/>
    <property type="match status" value="1"/>
</dbReference>
<evidence type="ECO:0000313" key="9">
    <source>
        <dbReference type="EMBL" id="OUR92923.1"/>
    </source>
</evidence>
<sequence>MKSLFILLLITLTSTTFASSDFYSKFSPTEGAQAFEIMYDKVSNAKKIVYATIYSWSDRGITKAFEQALANGADVRIVLHPSLAKKDRIKKTAKELEALGAHLKIAKMNMHEKFIIVDSKFLVNSSANMSGGAKNRYSENFIYHSVKSTQGKKLVKDFGNEFAILWNSAKDIITNNEENAPKLNIATVNNLPNTGESTLYSSSMNYSIKDNKTTSAAYKQGKYIKLSRIGGTRNQTWQVRDIIIKRIDSAKKNILLSLNHFNIRAISDALIEAVKRGVDVRLTVDNQEFKTRPNNKEMTPQFVKDWKALAGNSRKQVPVRVKYYSHSPSPRHWLLNHHKFIIVDFDKDELEKTILISGSYNLSKTAEHNQFDNVVVYTGADNAQIFKEFKGEFDYLWFLNRDNSDKPKSEIMAKFTTLKGESSIPLHLREAVSLKWSEVFAIRKKVAKFAKGIFSQAYKNRNCLYYDFAKKSYWGCPK</sequence>
<evidence type="ECO:0000256" key="5">
    <source>
        <dbReference type="ARBA" id="ARBA00022963"/>
    </source>
</evidence>
<dbReference type="InterPro" id="IPR025202">
    <property type="entry name" value="PLD-like_dom"/>
</dbReference>
<evidence type="ECO:0000256" key="1">
    <source>
        <dbReference type="ARBA" id="ARBA00000798"/>
    </source>
</evidence>
<dbReference type="GO" id="GO:0004630">
    <property type="term" value="F:phospholipase D activity"/>
    <property type="evidence" value="ECO:0007669"/>
    <property type="project" value="UniProtKB-EC"/>
</dbReference>
<dbReference type="GO" id="GO:0006793">
    <property type="term" value="P:phosphorus metabolic process"/>
    <property type="evidence" value="ECO:0007669"/>
    <property type="project" value="UniProtKB-ARBA"/>
</dbReference>
<name>A0A1Y5F7R6_9BACT</name>
<evidence type="ECO:0000259" key="8">
    <source>
        <dbReference type="PROSITE" id="PS50035"/>
    </source>
</evidence>
<keyword evidence="6" id="KW-0443">Lipid metabolism</keyword>
<protein>
    <recommendedName>
        <fullName evidence="3">phospholipase D</fullName>
        <ecNumber evidence="3">3.1.4.4</ecNumber>
    </recommendedName>
</protein>
<evidence type="ECO:0000256" key="6">
    <source>
        <dbReference type="ARBA" id="ARBA00023098"/>
    </source>
</evidence>
<dbReference type="InterPro" id="IPR051406">
    <property type="entry name" value="PLD_domain"/>
</dbReference>
<evidence type="ECO:0000256" key="2">
    <source>
        <dbReference type="ARBA" id="ARBA00008664"/>
    </source>
</evidence>
<comment type="catalytic activity">
    <reaction evidence="1">
        <text>a 1,2-diacyl-sn-glycero-3-phosphocholine + H2O = a 1,2-diacyl-sn-glycero-3-phosphate + choline + H(+)</text>
        <dbReference type="Rhea" id="RHEA:14445"/>
        <dbReference type="ChEBI" id="CHEBI:15354"/>
        <dbReference type="ChEBI" id="CHEBI:15377"/>
        <dbReference type="ChEBI" id="CHEBI:15378"/>
        <dbReference type="ChEBI" id="CHEBI:57643"/>
        <dbReference type="ChEBI" id="CHEBI:58608"/>
        <dbReference type="EC" id="3.1.4.4"/>
    </reaction>
</comment>
<evidence type="ECO:0000256" key="3">
    <source>
        <dbReference type="ARBA" id="ARBA00012027"/>
    </source>
</evidence>
<feature type="domain" description="PLD phosphodiesterase" evidence="8">
    <location>
        <begin position="106"/>
        <end position="133"/>
    </location>
</feature>
<evidence type="ECO:0000313" key="10">
    <source>
        <dbReference type="Proteomes" id="UP000196531"/>
    </source>
</evidence>
<keyword evidence="5" id="KW-0442">Lipid degradation</keyword>
<dbReference type="SMART" id="SM00155">
    <property type="entry name" value="PLDc"/>
    <property type="match status" value="2"/>
</dbReference>
<keyword evidence="4" id="KW-0378">Hydrolase</keyword>
<evidence type="ECO:0000256" key="7">
    <source>
        <dbReference type="SAM" id="SignalP"/>
    </source>
</evidence>
<organism evidence="9 10">
    <name type="scientific">Halobacteriovorax marinus</name>
    <dbReference type="NCBI Taxonomy" id="97084"/>
    <lineage>
        <taxon>Bacteria</taxon>
        <taxon>Pseudomonadati</taxon>
        <taxon>Bdellovibrionota</taxon>
        <taxon>Bacteriovoracia</taxon>
        <taxon>Bacteriovoracales</taxon>
        <taxon>Halobacteriovoraceae</taxon>
        <taxon>Halobacteriovorax</taxon>
    </lineage>
</organism>
<reference evidence="10" key="1">
    <citation type="journal article" date="2017" name="Proc. Natl. Acad. Sci. U.S.A.">
        <title>Simulation of Deepwater Horizon oil plume reveals substrate specialization within a complex community of hydrocarbon-degraders.</title>
        <authorList>
            <person name="Hu P."/>
            <person name="Dubinsky E.A."/>
            <person name="Probst A.J."/>
            <person name="Wang J."/>
            <person name="Sieber C.M.K."/>
            <person name="Tom L.M."/>
            <person name="Gardinali P."/>
            <person name="Banfield J.F."/>
            <person name="Atlas R.M."/>
            <person name="Andersen G.L."/>
        </authorList>
    </citation>
    <scope>NUCLEOTIDE SEQUENCE [LARGE SCALE GENOMIC DNA]</scope>
</reference>
<proteinExistence type="inferred from homology"/>
<dbReference type="SUPFAM" id="SSF56024">
    <property type="entry name" value="Phospholipase D/nuclease"/>
    <property type="match status" value="2"/>
</dbReference>
<dbReference type="PANTHER" id="PTHR43856:SF1">
    <property type="entry name" value="MITOCHONDRIAL CARDIOLIPIN HYDROLASE"/>
    <property type="match status" value="1"/>
</dbReference>
<gene>
    <name evidence="9" type="ORF">A9Q84_20655</name>
</gene>
<dbReference type="PANTHER" id="PTHR43856">
    <property type="entry name" value="CARDIOLIPIN HYDROLASE"/>
    <property type="match status" value="1"/>
</dbReference>
<evidence type="ECO:0000256" key="4">
    <source>
        <dbReference type="ARBA" id="ARBA00022801"/>
    </source>
</evidence>
<dbReference type="Proteomes" id="UP000196531">
    <property type="component" value="Unassembled WGS sequence"/>
</dbReference>
<dbReference type="GO" id="GO:0016042">
    <property type="term" value="P:lipid catabolic process"/>
    <property type="evidence" value="ECO:0007669"/>
    <property type="project" value="UniProtKB-KW"/>
</dbReference>